<organism evidence="1 2">
    <name type="scientific">Elasticomyces elasticus</name>
    <dbReference type="NCBI Taxonomy" id="574655"/>
    <lineage>
        <taxon>Eukaryota</taxon>
        <taxon>Fungi</taxon>
        <taxon>Dikarya</taxon>
        <taxon>Ascomycota</taxon>
        <taxon>Pezizomycotina</taxon>
        <taxon>Dothideomycetes</taxon>
        <taxon>Dothideomycetidae</taxon>
        <taxon>Mycosphaerellales</taxon>
        <taxon>Teratosphaeriaceae</taxon>
        <taxon>Elasticomyces</taxon>
    </lineage>
</organism>
<comment type="caution">
    <text evidence="1">The sequence shown here is derived from an EMBL/GenBank/DDBJ whole genome shotgun (WGS) entry which is preliminary data.</text>
</comment>
<dbReference type="EMBL" id="JAVRQU010000004">
    <property type="protein sequence ID" value="KAK5704230.1"/>
    <property type="molecule type" value="Genomic_DNA"/>
</dbReference>
<reference evidence="1" key="1">
    <citation type="submission" date="2023-08" db="EMBL/GenBank/DDBJ databases">
        <title>Black Yeasts Isolated from many extreme environments.</title>
        <authorList>
            <person name="Coleine C."/>
            <person name="Stajich J.E."/>
            <person name="Selbmann L."/>
        </authorList>
    </citation>
    <scope>NUCLEOTIDE SEQUENCE</scope>
    <source>
        <strain evidence="1">CCFEE 5810</strain>
    </source>
</reference>
<sequence length="288" mass="32869">MASHSLLDRLPAELRLKIYGLVFTPSRRITRRGRGFPVDLRVHSAAQEYAATIPDLALLTVSRSVYNEALATLYEVSTLVFQRSELCLSKYNKHSLKLFDHLTHLEIYEMQQGTCSTSEGKLCENCVNLSGIFHILTTLPRLRTIVFEYGDEPWRKEWDLATPFTDLRQALKDGHLRSSLDRVKVMFRDSELSCAWADPFSTRPIKDRSRVAYAVETMHMLHPAGLLPLQIARIWPPGVPVDLHQLHAIDAPGFLEAFDEALQEYVRSRPGESQLMNMDHAGRIIWQG</sequence>
<proteinExistence type="predicted"/>
<protein>
    <submittedName>
        <fullName evidence="1">Uncharacterized protein</fullName>
    </submittedName>
</protein>
<accession>A0AAN7WP26</accession>
<dbReference type="Proteomes" id="UP001310594">
    <property type="component" value="Unassembled WGS sequence"/>
</dbReference>
<name>A0AAN7WP26_9PEZI</name>
<evidence type="ECO:0000313" key="2">
    <source>
        <dbReference type="Proteomes" id="UP001310594"/>
    </source>
</evidence>
<gene>
    <name evidence="1" type="ORF">LTR97_003245</name>
</gene>
<dbReference type="PANTHER" id="PTHR38790">
    <property type="entry name" value="2EXR DOMAIN-CONTAINING PROTEIN-RELATED"/>
    <property type="match status" value="1"/>
</dbReference>
<dbReference type="AlphaFoldDB" id="A0AAN7WP26"/>
<evidence type="ECO:0000313" key="1">
    <source>
        <dbReference type="EMBL" id="KAK5704230.1"/>
    </source>
</evidence>